<evidence type="ECO:0000313" key="2">
    <source>
        <dbReference type="EMBL" id="RDX75249.1"/>
    </source>
</evidence>
<dbReference type="AlphaFoldDB" id="A0A371FAD8"/>
<gene>
    <name evidence="2" type="primary">pol</name>
    <name evidence="2" type="ORF">CR513_44890</name>
</gene>
<dbReference type="InterPro" id="IPR043502">
    <property type="entry name" value="DNA/RNA_pol_sf"/>
</dbReference>
<keyword evidence="3" id="KW-1185">Reference proteome</keyword>
<comment type="caution">
    <text evidence="2">The sequence shown here is derived from an EMBL/GenBank/DDBJ whole genome shotgun (WGS) entry which is preliminary data.</text>
</comment>
<dbReference type="Proteomes" id="UP000257109">
    <property type="component" value="Unassembled WGS sequence"/>
</dbReference>
<dbReference type="EMBL" id="QJKJ01009889">
    <property type="protein sequence ID" value="RDX75249.1"/>
    <property type="molecule type" value="Genomic_DNA"/>
</dbReference>
<accession>A0A371FAD8</accession>
<dbReference type="InterPro" id="IPR053134">
    <property type="entry name" value="RNA-dir_DNA_polymerase"/>
</dbReference>
<feature type="region of interest" description="Disordered" evidence="1">
    <location>
        <begin position="125"/>
        <end position="150"/>
    </location>
</feature>
<organism evidence="2 3">
    <name type="scientific">Mucuna pruriens</name>
    <name type="common">Velvet bean</name>
    <name type="synonym">Dolichos pruriens</name>
    <dbReference type="NCBI Taxonomy" id="157652"/>
    <lineage>
        <taxon>Eukaryota</taxon>
        <taxon>Viridiplantae</taxon>
        <taxon>Streptophyta</taxon>
        <taxon>Embryophyta</taxon>
        <taxon>Tracheophyta</taxon>
        <taxon>Spermatophyta</taxon>
        <taxon>Magnoliopsida</taxon>
        <taxon>eudicotyledons</taxon>
        <taxon>Gunneridae</taxon>
        <taxon>Pentapetalae</taxon>
        <taxon>rosids</taxon>
        <taxon>fabids</taxon>
        <taxon>Fabales</taxon>
        <taxon>Fabaceae</taxon>
        <taxon>Papilionoideae</taxon>
        <taxon>50 kb inversion clade</taxon>
        <taxon>NPAAA clade</taxon>
        <taxon>indigoferoid/millettioid clade</taxon>
        <taxon>Phaseoleae</taxon>
        <taxon>Mucuna</taxon>
    </lineage>
</organism>
<sequence length="150" mass="17511">MVRKSSGKWRICTDYIDMNKACLKDSYPLPINQLVVGALRIFKDHISRELEVYVDDMNCEALAQVFMVLQKHKLKLNLEKCLFSVEAGKFLGFMLTRRRIDANPEKYEAVINMRIPRSIKEPRRHWQSSSDYERTSGSSGQTNVRWPSKI</sequence>
<evidence type="ECO:0000313" key="3">
    <source>
        <dbReference type="Proteomes" id="UP000257109"/>
    </source>
</evidence>
<protein>
    <submittedName>
        <fullName evidence="2">Retrovirus-related Pol polyprotein from transposon opus</fullName>
    </submittedName>
</protein>
<dbReference type="InterPro" id="IPR043128">
    <property type="entry name" value="Rev_trsase/Diguanyl_cyclase"/>
</dbReference>
<proteinExistence type="predicted"/>
<dbReference type="SUPFAM" id="SSF56672">
    <property type="entry name" value="DNA/RNA polymerases"/>
    <property type="match status" value="1"/>
</dbReference>
<dbReference type="Gene3D" id="3.30.70.270">
    <property type="match status" value="1"/>
</dbReference>
<evidence type="ECO:0000256" key="1">
    <source>
        <dbReference type="SAM" id="MobiDB-lite"/>
    </source>
</evidence>
<dbReference type="OrthoDB" id="101614at2759"/>
<feature type="compositionally biased region" description="Polar residues" evidence="1">
    <location>
        <begin position="127"/>
        <end position="150"/>
    </location>
</feature>
<dbReference type="PANTHER" id="PTHR24559">
    <property type="entry name" value="TRANSPOSON TY3-I GAG-POL POLYPROTEIN"/>
    <property type="match status" value="1"/>
</dbReference>
<dbReference type="PANTHER" id="PTHR24559:SF444">
    <property type="entry name" value="REVERSE TRANSCRIPTASE DOMAIN-CONTAINING PROTEIN"/>
    <property type="match status" value="1"/>
</dbReference>
<reference evidence="2" key="1">
    <citation type="submission" date="2018-05" db="EMBL/GenBank/DDBJ databases">
        <title>Draft genome of Mucuna pruriens seed.</title>
        <authorList>
            <person name="Nnadi N.E."/>
            <person name="Vos R."/>
            <person name="Hasami M.H."/>
            <person name="Devisetty U.K."/>
            <person name="Aguiy J.C."/>
        </authorList>
    </citation>
    <scope>NUCLEOTIDE SEQUENCE [LARGE SCALE GENOMIC DNA]</scope>
    <source>
        <strain evidence="2">JCA_2017</strain>
    </source>
</reference>
<name>A0A371FAD8_MUCPR</name>
<feature type="non-terminal residue" evidence="2">
    <location>
        <position position="1"/>
    </location>
</feature>